<dbReference type="AlphaFoldDB" id="A0A392QY52"/>
<reference evidence="1 2" key="1">
    <citation type="journal article" date="2018" name="Front. Plant Sci.">
        <title>Red Clover (Trifolium pratense) and Zigzag Clover (T. medium) - A Picture of Genomic Similarities and Differences.</title>
        <authorList>
            <person name="Dluhosova J."/>
            <person name="Istvanek J."/>
            <person name="Nedelnik J."/>
            <person name="Repkova J."/>
        </authorList>
    </citation>
    <scope>NUCLEOTIDE SEQUENCE [LARGE SCALE GENOMIC DNA]</scope>
    <source>
        <strain evidence="2">cv. 10/8</strain>
        <tissue evidence="1">Leaf</tissue>
    </source>
</reference>
<keyword evidence="2" id="KW-1185">Reference proteome</keyword>
<organism evidence="1 2">
    <name type="scientific">Trifolium medium</name>
    <dbReference type="NCBI Taxonomy" id="97028"/>
    <lineage>
        <taxon>Eukaryota</taxon>
        <taxon>Viridiplantae</taxon>
        <taxon>Streptophyta</taxon>
        <taxon>Embryophyta</taxon>
        <taxon>Tracheophyta</taxon>
        <taxon>Spermatophyta</taxon>
        <taxon>Magnoliopsida</taxon>
        <taxon>eudicotyledons</taxon>
        <taxon>Gunneridae</taxon>
        <taxon>Pentapetalae</taxon>
        <taxon>rosids</taxon>
        <taxon>fabids</taxon>
        <taxon>Fabales</taxon>
        <taxon>Fabaceae</taxon>
        <taxon>Papilionoideae</taxon>
        <taxon>50 kb inversion clade</taxon>
        <taxon>NPAAA clade</taxon>
        <taxon>Hologalegina</taxon>
        <taxon>IRL clade</taxon>
        <taxon>Trifolieae</taxon>
        <taxon>Trifolium</taxon>
    </lineage>
</organism>
<dbReference type="EMBL" id="LXQA010171425">
    <property type="protein sequence ID" value="MCI29281.1"/>
    <property type="molecule type" value="Genomic_DNA"/>
</dbReference>
<sequence>LGITLMEILRVCIVIFLKARGLSPIKTMDGKFLIAPQKV</sequence>
<name>A0A392QY52_9FABA</name>
<comment type="caution">
    <text evidence="1">The sequence shown here is derived from an EMBL/GenBank/DDBJ whole genome shotgun (WGS) entry which is preliminary data.</text>
</comment>
<feature type="non-terminal residue" evidence="1">
    <location>
        <position position="1"/>
    </location>
</feature>
<dbReference type="Proteomes" id="UP000265520">
    <property type="component" value="Unassembled WGS sequence"/>
</dbReference>
<proteinExistence type="predicted"/>
<evidence type="ECO:0000313" key="1">
    <source>
        <dbReference type="EMBL" id="MCI29281.1"/>
    </source>
</evidence>
<accession>A0A392QY52</accession>
<evidence type="ECO:0000313" key="2">
    <source>
        <dbReference type="Proteomes" id="UP000265520"/>
    </source>
</evidence>
<protein>
    <submittedName>
        <fullName evidence="1">Uncharacterized protein</fullName>
    </submittedName>
</protein>